<reference evidence="1 2" key="1">
    <citation type="submission" date="2019-07" db="EMBL/GenBank/DDBJ databases">
        <title>Genomic Encyclopedia of Archaeal and Bacterial Type Strains, Phase II (KMG-II): from individual species to whole genera.</title>
        <authorList>
            <person name="Goeker M."/>
        </authorList>
    </citation>
    <scope>NUCLEOTIDE SEQUENCE [LARGE SCALE GENOMIC DNA]</scope>
    <source>
        <strain evidence="1 2">DSM 18850</strain>
    </source>
</reference>
<protein>
    <recommendedName>
        <fullName evidence="3">Preprotein translocase subunit SecB</fullName>
    </recommendedName>
</protein>
<dbReference type="EMBL" id="VNHX01000041">
    <property type="protein sequence ID" value="TYP87018.1"/>
    <property type="molecule type" value="Genomic_DNA"/>
</dbReference>
<evidence type="ECO:0008006" key="3">
    <source>
        <dbReference type="Google" id="ProtNLM"/>
    </source>
</evidence>
<gene>
    <name evidence="1" type="ORF">BC792_14110</name>
</gene>
<sequence>MSKTNSIDPDRIQLLEVKTVKGNIDVGDDLDNCPLAGFKTDFDVKSMFRLEDQLVRFLFTARFHGLSKDEKPLPLTAEFTFDFLFKVEGLEEYVVDPDKKKDQFRVSSVLGHTLIAIIYSTARGIILTRTQGTVVKDGILLPVINTQKLLNLTGKANDKG</sequence>
<evidence type="ECO:0000313" key="1">
    <source>
        <dbReference type="EMBL" id="TYP87018.1"/>
    </source>
</evidence>
<evidence type="ECO:0000313" key="2">
    <source>
        <dbReference type="Proteomes" id="UP000325105"/>
    </source>
</evidence>
<organism evidence="1 2">
    <name type="scientific">Sphingobacterium allocomposti</name>
    <dbReference type="NCBI Taxonomy" id="415956"/>
    <lineage>
        <taxon>Bacteria</taxon>
        <taxon>Pseudomonadati</taxon>
        <taxon>Bacteroidota</taxon>
        <taxon>Sphingobacteriia</taxon>
        <taxon>Sphingobacteriales</taxon>
        <taxon>Sphingobacteriaceae</taxon>
        <taxon>Sphingobacterium</taxon>
    </lineage>
</organism>
<comment type="caution">
    <text evidence="1">The sequence shown here is derived from an EMBL/GenBank/DDBJ whole genome shotgun (WGS) entry which is preliminary data.</text>
</comment>
<name>A0A5S5CVL2_9SPHI</name>
<dbReference type="AlphaFoldDB" id="A0A5S5CVL2"/>
<dbReference type="RefSeq" id="WP_148910420.1">
    <property type="nucleotide sequence ID" value="NZ_VNHX01000041.1"/>
</dbReference>
<dbReference type="OrthoDB" id="1349564at2"/>
<proteinExistence type="predicted"/>
<keyword evidence="2" id="KW-1185">Reference proteome</keyword>
<dbReference type="Proteomes" id="UP000325105">
    <property type="component" value="Unassembled WGS sequence"/>
</dbReference>
<accession>A0A5S5CVL2</accession>